<evidence type="ECO:0000313" key="1">
    <source>
        <dbReference type="EMBL" id="MBW8637761.1"/>
    </source>
</evidence>
<dbReference type="RefSeq" id="WP_220228443.1">
    <property type="nucleotide sequence ID" value="NZ_JAICBX010000002.1"/>
</dbReference>
<comment type="caution">
    <text evidence="1">The sequence shown here is derived from an EMBL/GenBank/DDBJ whole genome shotgun (WGS) entry which is preliminary data.</text>
</comment>
<evidence type="ECO:0008006" key="3">
    <source>
        <dbReference type="Google" id="ProtNLM"/>
    </source>
</evidence>
<proteinExistence type="predicted"/>
<accession>A0AAE3D1C1</accession>
<keyword evidence="2" id="KW-1185">Reference proteome</keyword>
<dbReference type="AlphaFoldDB" id="A0AAE3D1C1"/>
<evidence type="ECO:0000313" key="2">
    <source>
        <dbReference type="Proteomes" id="UP001196509"/>
    </source>
</evidence>
<reference evidence="1" key="1">
    <citation type="submission" date="2021-08" db="EMBL/GenBank/DDBJ databases">
        <title>Hoeflea bacterium WL0058 sp. nov., isolated from the sediment.</title>
        <authorList>
            <person name="Wang L."/>
            <person name="Zhang D."/>
        </authorList>
    </citation>
    <scope>NUCLEOTIDE SEQUENCE</scope>
    <source>
        <strain evidence="1">WL0058</strain>
    </source>
</reference>
<gene>
    <name evidence="1" type="ORF">K1W69_11235</name>
</gene>
<protein>
    <recommendedName>
        <fullName evidence="3">N-acetyltransferase domain-containing protein</fullName>
    </recommendedName>
</protein>
<dbReference type="InterPro" id="IPR016181">
    <property type="entry name" value="Acyl_CoA_acyltransferase"/>
</dbReference>
<sequence length="237" mass="28039">MLNVRGYEPKDRPSVREICCQNAFGRDVSEFFEDRELFADYWTKYYTDVNPEHSLVVEHHGDVVGYWLASTDYRAFFRYMSRHIGPRVVGTLIWQITGRRYRTAASYRFARWVLTRSWREIPDFPSDDYPAQWHINLGPAAQNQNLQTVLVNRFLDKLDDIGVGGVQTAVTEPDDRSIYLRMALRRRCWQWDVHVTKPTTLLSAVENRDIAASNIIMGWKIDEIRKFINYYGRRSRF</sequence>
<dbReference type="Proteomes" id="UP001196509">
    <property type="component" value="Unassembled WGS sequence"/>
</dbReference>
<dbReference type="EMBL" id="JAICBX010000002">
    <property type="protein sequence ID" value="MBW8637761.1"/>
    <property type="molecule type" value="Genomic_DNA"/>
</dbReference>
<organism evidence="1 2">
    <name type="scientific">Flavimaribacter sediminis</name>
    <dbReference type="NCBI Taxonomy" id="2865987"/>
    <lineage>
        <taxon>Bacteria</taxon>
        <taxon>Pseudomonadati</taxon>
        <taxon>Pseudomonadota</taxon>
        <taxon>Alphaproteobacteria</taxon>
        <taxon>Hyphomicrobiales</taxon>
        <taxon>Rhizobiaceae</taxon>
        <taxon>Flavimaribacter</taxon>
    </lineage>
</organism>
<name>A0AAE3D1C1_9HYPH</name>
<dbReference type="SUPFAM" id="SSF55729">
    <property type="entry name" value="Acyl-CoA N-acyltransferases (Nat)"/>
    <property type="match status" value="1"/>
</dbReference>
<dbReference type="Gene3D" id="3.40.630.30">
    <property type="match status" value="1"/>
</dbReference>